<protein>
    <submittedName>
        <fullName evidence="1">Uncharacterized protein</fullName>
    </submittedName>
</protein>
<dbReference type="Proteomes" id="UP000308197">
    <property type="component" value="Unassembled WGS sequence"/>
</dbReference>
<accession>A0A5C3NUZ2</accession>
<dbReference type="STRING" id="1314778.A0A5C3NUZ2"/>
<keyword evidence="2" id="KW-1185">Reference proteome</keyword>
<name>A0A5C3NUZ2_9APHY</name>
<proteinExistence type="predicted"/>
<dbReference type="InParanoid" id="A0A5C3NUZ2"/>
<evidence type="ECO:0000313" key="2">
    <source>
        <dbReference type="Proteomes" id="UP000308197"/>
    </source>
</evidence>
<feature type="non-terminal residue" evidence="1">
    <location>
        <position position="196"/>
    </location>
</feature>
<evidence type="ECO:0000313" key="1">
    <source>
        <dbReference type="EMBL" id="TFK80377.1"/>
    </source>
</evidence>
<feature type="non-terminal residue" evidence="1">
    <location>
        <position position="1"/>
    </location>
</feature>
<reference evidence="1 2" key="1">
    <citation type="journal article" date="2019" name="Nat. Ecol. Evol.">
        <title>Megaphylogeny resolves global patterns of mushroom evolution.</title>
        <authorList>
            <person name="Varga T."/>
            <person name="Krizsan K."/>
            <person name="Foldi C."/>
            <person name="Dima B."/>
            <person name="Sanchez-Garcia M."/>
            <person name="Sanchez-Ramirez S."/>
            <person name="Szollosi G.J."/>
            <person name="Szarkandi J.G."/>
            <person name="Papp V."/>
            <person name="Albert L."/>
            <person name="Andreopoulos W."/>
            <person name="Angelini C."/>
            <person name="Antonin V."/>
            <person name="Barry K.W."/>
            <person name="Bougher N.L."/>
            <person name="Buchanan P."/>
            <person name="Buyck B."/>
            <person name="Bense V."/>
            <person name="Catcheside P."/>
            <person name="Chovatia M."/>
            <person name="Cooper J."/>
            <person name="Damon W."/>
            <person name="Desjardin D."/>
            <person name="Finy P."/>
            <person name="Geml J."/>
            <person name="Haridas S."/>
            <person name="Hughes K."/>
            <person name="Justo A."/>
            <person name="Karasinski D."/>
            <person name="Kautmanova I."/>
            <person name="Kiss B."/>
            <person name="Kocsube S."/>
            <person name="Kotiranta H."/>
            <person name="LaButti K.M."/>
            <person name="Lechner B.E."/>
            <person name="Liimatainen K."/>
            <person name="Lipzen A."/>
            <person name="Lukacs Z."/>
            <person name="Mihaltcheva S."/>
            <person name="Morgado L.N."/>
            <person name="Niskanen T."/>
            <person name="Noordeloos M.E."/>
            <person name="Ohm R.A."/>
            <person name="Ortiz-Santana B."/>
            <person name="Ovrebo C."/>
            <person name="Racz N."/>
            <person name="Riley R."/>
            <person name="Savchenko A."/>
            <person name="Shiryaev A."/>
            <person name="Soop K."/>
            <person name="Spirin V."/>
            <person name="Szebenyi C."/>
            <person name="Tomsovsky M."/>
            <person name="Tulloss R.E."/>
            <person name="Uehling J."/>
            <person name="Grigoriev I.V."/>
            <person name="Vagvolgyi C."/>
            <person name="Papp T."/>
            <person name="Martin F.M."/>
            <person name="Miettinen O."/>
            <person name="Hibbett D.S."/>
            <person name="Nagy L.G."/>
        </authorList>
    </citation>
    <scope>NUCLEOTIDE SEQUENCE [LARGE SCALE GENOMIC DNA]</scope>
    <source>
        <strain evidence="1 2">HHB13444</strain>
    </source>
</reference>
<dbReference type="EMBL" id="ML211787">
    <property type="protein sequence ID" value="TFK80377.1"/>
    <property type="molecule type" value="Genomic_DNA"/>
</dbReference>
<organism evidence="1 2">
    <name type="scientific">Polyporus arcularius HHB13444</name>
    <dbReference type="NCBI Taxonomy" id="1314778"/>
    <lineage>
        <taxon>Eukaryota</taxon>
        <taxon>Fungi</taxon>
        <taxon>Dikarya</taxon>
        <taxon>Basidiomycota</taxon>
        <taxon>Agaricomycotina</taxon>
        <taxon>Agaricomycetes</taxon>
        <taxon>Polyporales</taxon>
        <taxon>Polyporaceae</taxon>
        <taxon>Polyporus</taxon>
    </lineage>
</organism>
<dbReference type="AlphaFoldDB" id="A0A5C3NUZ2"/>
<gene>
    <name evidence="1" type="ORF">K466DRAFT_444400</name>
</gene>
<sequence>YNPEEGPTCGVDDFRLDLAGTPANAWNASVIQTFVAYFMEIEPEADVDEVNDLVESHVKYLCTRYKESLQGEETARRRQKLANRAERQRNLWVRRLTVAAFHGDLQIHIPILRALGPFGMSSDESDHESSSGEIRYRILRKPWRNPDVTSWLRLFDKLYSIWRLGNMAGAQPHPRHPSNVISTRRPPVRGLPWNAY</sequence>